<dbReference type="InParanoid" id="A0A194XNE6"/>
<evidence type="ECO:0000256" key="1">
    <source>
        <dbReference type="SAM" id="MobiDB-lite"/>
    </source>
</evidence>
<reference evidence="2 3" key="1">
    <citation type="submission" date="2015-10" db="EMBL/GenBank/DDBJ databases">
        <title>Full genome of DAOMC 229536 Phialocephala scopiformis, a fungal endophyte of spruce producing the potent anti-insectan compound rugulosin.</title>
        <authorList>
            <consortium name="DOE Joint Genome Institute"/>
            <person name="Walker A.K."/>
            <person name="Frasz S.L."/>
            <person name="Seifert K.A."/>
            <person name="Miller J.D."/>
            <person name="Mondo S.J."/>
            <person name="Labutti K."/>
            <person name="Lipzen A."/>
            <person name="Dockter R."/>
            <person name="Kennedy M."/>
            <person name="Grigoriev I.V."/>
            <person name="Spatafora J.W."/>
        </authorList>
    </citation>
    <scope>NUCLEOTIDE SEQUENCE [LARGE SCALE GENOMIC DNA]</scope>
    <source>
        <strain evidence="2 3">CBS 120377</strain>
    </source>
</reference>
<feature type="compositionally biased region" description="Polar residues" evidence="1">
    <location>
        <begin position="176"/>
        <end position="186"/>
    </location>
</feature>
<feature type="compositionally biased region" description="Acidic residues" evidence="1">
    <location>
        <begin position="40"/>
        <end position="57"/>
    </location>
</feature>
<evidence type="ECO:0000313" key="2">
    <source>
        <dbReference type="EMBL" id="KUJ21765.1"/>
    </source>
</evidence>
<sequence length="427" mass="47305">MKFVVTISAQAEFSSETRTLSFIPKLDARNSKKRKYLGEHDDDDADDESGDESEDDTMPSFERTCLMDDLKENQVYGHLSADRKFCKEEEKFVPGIWAVACPWCEKLPGYLQWTDDPLQSILGHIVHAHKKILKAKGLAPLKAPRMIALWGTRVLDGVAPESKKERSNAAKRSKTESGFQRTTFNNPVQSRALVKTQLRKQPEQPVKAPRKENFIVARYGPGYSLSNEELTKPTPSTSMSLLDDSDYLYSDIDGDGNEINKDKQRSSPSHTATLPPSSNQSGRLEFAQPSTISFAQEDQSLDRPMLDKPTTPAERDSQIESIRFGAVLDLPNSPESDNASSETPASVSTSLDVLKEPLDLTMNDAPAQEAESQSQSSPKPDVSRPSTSVVSSLQSPEQSQSSSLPKSASKAPAPIFRESFDDPQYYR</sequence>
<feature type="compositionally biased region" description="Polar residues" evidence="1">
    <location>
        <begin position="266"/>
        <end position="298"/>
    </location>
</feature>
<feature type="region of interest" description="Disordered" evidence="1">
    <location>
        <begin position="160"/>
        <end position="186"/>
    </location>
</feature>
<feature type="region of interest" description="Disordered" evidence="1">
    <location>
        <begin position="249"/>
        <end position="427"/>
    </location>
</feature>
<dbReference type="GeneID" id="28831914"/>
<dbReference type="RefSeq" id="XP_018076120.1">
    <property type="nucleotide sequence ID" value="XM_018222188.1"/>
</dbReference>
<name>A0A194XNE6_MOLSC</name>
<feature type="compositionally biased region" description="Low complexity" evidence="1">
    <location>
        <begin position="388"/>
        <end position="413"/>
    </location>
</feature>
<accession>A0A194XNE6</accession>
<evidence type="ECO:0000313" key="3">
    <source>
        <dbReference type="Proteomes" id="UP000070700"/>
    </source>
</evidence>
<dbReference type="KEGG" id="psco:LY89DRAFT_778146"/>
<dbReference type="EMBL" id="KQ947407">
    <property type="protein sequence ID" value="KUJ21765.1"/>
    <property type="molecule type" value="Genomic_DNA"/>
</dbReference>
<gene>
    <name evidence="2" type="ORF">LY89DRAFT_778146</name>
</gene>
<feature type="region of interest" description="Disordered" evidence="1">
    <location>
        <begin position="34"/>
        <end position="59"/>
    </location>
</feature>
<feature type="compositionally biased region" description="Low complexity" evidence="1">
    <location>
        <begin position="365"/>
        <end position="378"/>
    </location>
</feature>
<feature type="compositionally biased region" description="Polar residues" evidence="1">
    <location>
        <begin position="333"/>
        <end position="351"/>
    </location>
</feature>
<keyword evidence="3" id="KW-1185">Reference proteome</keyword>
<organism evidence="2 3">
    <name type="scientific">Mollisia scopiformis</name>
    <name type="common">Conifer needle endophyte fungus</name>
    <name type="synonym">Phialocephala scopiformis</name>
    <dbReference type="NCBI Taxonomy" id="149040"/>
    <lineage>
        <taxon>Eukaryota</taxon>
        <taxon>Fungi</taxon>
        <taxon>Dikarya</taxon>
        <taxon>Ascomycota</taxon>
        <taxon>Pezizomycotina</taxon>
        <taxon>Leotiomycetes</taxon>
        <taxon>Helotiales</taxon>
        <taxon>Mollisiaceae</taxon>
        <taxon>Mollisia</taxon>
    </lineage>
</organism>
<dbReference type="Proteomes" id="UP000070700">
    <property type="component" value="Unassembled WGS sequence"/>
</dbReference>
<proteinExistence type="predicted"/>
<protein>
    <submittedName>
        <fullName evidence="2">Uncharacterized protein</fullName>
    </submittedName>
</protein>
<dbReference type="AlphaFoldDB" id="A0A194XNE6"/>